<evidence type="ECO:0000313" key="11">
    <source>
        <dbReference type="EMBL" id="KAJ3655199.1"/>
    </source>
</evidence>
<accession>A0AA38IKM3</accession>
<dbReference type="EMBL" id="JALNTZ010000004">
    <property type="protein sequence ID" value="KAJ3655199.1"/>
    <property type="molecule type" value="Genomic_DNA"/>
</dbReference>
<dbReference type="InterPro" id="IPR029058">
    <property type="entry name" value="AB_hydrolase_fold"/>
</dbReference>
<keyword evidence="6" id="KW-0325">Glycoprotein</keyword>
<feature type="active site" description="Nucleophile" evidence="8">
    <location>
        <position position="187"/>
    </location>
</feature>
<dbReference type="InterPro" id="IPR006693">
    <property type="entry name" value="AB_hydrolase_lipase"/>
</dbReference>
<evidence type="ECO:0000256" key="7">
    <source>
        <dbReference type="PIRNR" id="PIRNR000862"/>
    </source>
</evidence>
<evidence type="ECO:0000259" key="10">
    <source>
        <dbReference type="Pfam" id="PF04083"/>
    </source>
</evidence>
<keyword evidence="4 7" id="KW-0442">Lipid degradation</keyword>
<dbReference type="Gene3D" id="3.40.50.1820">
    <property type="entry name" value="alpha/beta hydrolase"/>
    <property type="match status" value="1"/>
</dbReference>
<evidence type="ECO:0000256" key="3">
    <source>
        <dbReference type="ARBA" id="ARBA00022801"/>
    </source>
</evidence>
<dbReference type="InterPro" id="IPR025483">
    <property type="entry name" value="Lipase_euk"/>
</dbReference>
<evidence type="ECO:0000256" key="6">
    <source>
        <dbReference type="ARBA" id="ARBA00023180"/>
    </source>
</evidence>
<feature type="active site" description="Charge relay system" evidence="8">
    <location>
        <position position="360"/>
    </location>
</feature>
<feature type="signal peptide" evidence="9">
    <location>
        <begin position="1"/>
        <end position="21"/>
    </location>
</feature>
<gene>
    <name evidence="11" type="ORF">Zmor_014336</name>
</gene>
<reference evidence="11" key="1">
    <citation type="journal article" date="2023" name="G3 (Bethesda)">
        <title>Whole genome assemblies of Zophobas morio and Tenebrio molitor.</title>
        <authorList>
            <person name="Kaur S."/>
            <person name="Stinson S.A."/>
            <person name="diCenzo G.C."/>
        </authorList>
    </citation>
    <scope>NUCLEOTIDE SEQUENCE</scope>
    <source>
        <strain evidence="11">QUZm001</strain>
    </source>
</reference>
<feature type="chain" id="PRO_5041364821" description="Lipase" evidence="9">
    <location>
        <begin position="22"/>
        <end position="422"/>
    </location>
</feature>
<evidence type="ECO:0000256" key="1">
    <source>
        <dbReference type="ARBA" id="ARBA00010701"/>
    </source>
</evidence>
<comment type="similarity">
    <text evidence="1 7">Belongs to the AB hydrolase superfamily. Lipase family.</text>
</comment>
<evidence type="ECO:0000256" key="2">
    <source>
        <dbReference type="ARBA" id="ARBA00022729"/>
    </source>
</evidence>
<dbReference type="AlphaFoldDB" id="A0AA38IKM3"/>
<keyword evidence="2 9" id="KW-0732">Signal</keyword>
<dbReference type="GO" id="GO:0016042">
    <property type="term" value="P:lipid catabolic process"/>
    <property type="evidence" value="ECO:0007669"/>
    <property type="project" value="UniProtKB-KW"/>
</dbReference>
<dbReference type="PIRSF" id="PIRSF000862">
    <property type="entry name" value="Steryl_ester_lip"/>
    <property type="match status" value="1"/>
</dbReference>
<protein>
    <recommendedName>
        <fullName evidence="7">Lipase</fullName>
    </recommendedName>
</protein>
<evidence type="ECO:0000256" key="4">
    <source>
        <dbReference type="ARBA" id="ARBA00022963"/>
    </source>
</evidence>
<sequence length="422" mass="48155">MLKTATILVFIFTIFFSLSECQKNNVCKNIKDYLDIDNNTDCWYNPDVGASPEEIITRWGYPFETHNFTTEDGYINVLYRIPHDNTDTNITRQPILLHGGLGGGPLTFLYIGNRSLAFFLVDEGFDVWLSNRRGSLNGKVHRDYEKTDEQFWNFTFHECGFYDIKAEINLIADENTSHKKIILLGFSMGSTETYIYAMLRKKHANNHLAGIISISPIAFMTRSGGVIAKLAPFATLIESFLRKGNLHALALTEEGAKEDENFRLSFPKIVFSKSFLEFIVGKDSSQTEAADLPVYFRSKTTPTSIKTLIHFSQEVNAGGQFQYYDYGISKNLNLYKSIHPPPYNLSKIRVPVHLFYGEGDRLSSEQDVLKLYDSLTMKKKSLTCIPEDKSVRFNHADFTLARDIKELLYEVLLKTIREKLSG</sequence>
<evidence type="ECO:0000256" key="5">
    <source>
        <dbReference type="ARBA" id="ARBA00023098"/>
    </source>
</evidence>
<name>A0AA38IKM3_9CUCU</name>
<dbReference type="Pfam" id="PF04083">
    <property type="entry name" value="Abhydro_lipase"/>
    <property type="match status" value="1"/>
</dbReference>
<comment type="caution">
    <text evidence="11">The sequence shown here is derived from an EMBL/GenBank/DDBJ whole genome shotgun (WGS) entry which is preliminary data.</text>
</comment>
<dbReference type="FunFam" id="3.40.50.1820:FF:000057">
    <property type="entry name" value="Lipase"/>
    <property type="match status" value="1"/>
</dbReference>
<feature type="domain" description="Partial AB-hydrolase lipase" evidence="10">
    <location>
        <begin position="53"/>
        <end position="102"/>
    </location>
</feature>
<keyword evidence="3 7" id="KW-0378">Hydrolase</keyword>
<evidence type="ECO:0000313" key="12">
    <source>
        <dbReference type="Proteomes" id="UP001168821"/>
    </source>
</evidence>
<dbReference type="Proteomes" id="UP001168821">
    <property type="component" value="Unassembled WGS sequence"/>
</dbReference>
<keyword evidence="12" id="KW-1185">Reference proteome</keyword>
<dbReference type="SUPFAM" id="SSF53474">
    <property type="entry name" value="alpha/beta-Hydrolases"/>
    <property type="match status" value="1"/>
</dbReference>
<proteinExistence type="inferred from homology"/>
<dbReference type="GO" id="GO:0016788">
    <property type="term" value="F:hydrolase activity, acting on ester bonds"/>
    <property type="evidence" value="ECO:0007669"/>
    <property type="project" value="InterPro"/>
</dbReference>
<keyword evidence="5" id="KW-0443">Lipid metabolism</keyword>
<feature type="active site" description="Charge relay system" evidence="8">
    <location>
        <position position="395"/>
    </location>
</feature>
<dbReference type="PANTHER" id="PTHR11005">
    <property type="entry name" value="LYSOSOMAL ACID LIPASE-RELATED"/>
    <property type="match status" value="1"/>
</dbReference>
<organism evidence="11 12">
    <name type="scientific">Zophobas morio</name>
    <dbReference type="NCBI Taxonomy" id="2755281"/>
    <lineage>
        <taxon>Eukaryota</taxon>
        <taxon>Metazoa</taxon>
        <taxon>Ecdysozoa</taxon>
        <taxon>Arthropoda</taxon>
        <taxon>Hexapoda</taxon>
        <taxon>Insecta</taxon>
        <taxon>Pterygota</taxon>
        <taxon>Neoptera</taxon>
        <taxon>Endopterygota</taxon>
        <taxon>Coleoptera</taxon>
        <taxon>Polyphaga</taxon>
        <taxon>Cucujiformia</taxon>
        <taxon>Tenebrionidae</taxon>
        <taxon>Zophobas</taxon>
    </lineage>
</organism>
<evidence type="ECO:0000256" key="8">
    <source>
        <dbReference type="PIRSR" id="PIRSR000862-1"/>
    </source>
</evidence>
<evidence type="ECO:0000256" key="9">
    <source>
        <dbReference type="SAM" id="SignalP"/>
    </source>
</evidence>